<evidence type="ECO:0000256" key="8">
    <source>
        <dbReference type="ARBA" id="ARBA00022889"/>
    </source>
</evidence>
<dbReference type="FunFam" id="2.60.40.60:FF:000006">
    <property type="entry name" value="Protocadherin alpha 2"/>
    <property type="match status" value="1"/>
</dbReference>
<dbReference type="FunFam" id="2.60.40.60:FF:000007">
    <property type="entry name" value="Protocadherin alpha 2"/>
    <property type="match status" value="1"/>
</dbReference>
<evidence type="ECO:0000256" key="10">
    <source>
        <dbReference type="ARBA" id="ARBA00023136"/>
    </source>
</evidence>
<keyword evidence="11" id="KW-0325">Glycoprotein</keyword>
<dbReference type="Proteomes" id="UP001181693">
    <property type="component" value="Unassembled WGS sequence"/>
</dbReference>
<dbReference type="AlphaFoldDB" id="A0AAV3B0L1"/>
<dbReference type="InterPro" id="IPR013164">
    <property type="entry name" value="Cadherin_N"/>
</dbReference>
<feature type="domain" description="Cadherin" evidence="13">
    <location>
        <begin position="350"/>
        <end position="453"/>
    </location>
</feature>
<keyword evidence="9" id="KW-1133">Transmembrane helix</keyword>
<feature type="domain" description="Cadherin" evidence="13">
    <location>
        <begin position="26"/>
        <end position="132"/>
    </location>
</feature>
<proteinExistence type="predicted"/>
<keyword evidence="4" id="KW-0812">Transmembrane</keyword>
<evidence type="ECO:0000313" key="14">
    <source>
        <dbReference type="EMBL" id="DBA30636.1"/>
    </source>
</evidence>
<keyword evidence="10" id="KW-0472">Membrane</keyword>
<evidence type="ECO:0000256" key="4">
    <source>
        <dbReference type="ARBA" id="ARBA00022692"/>
    </source>
</evidence>
<evidence type="ECO:0000256" key="5">
    <source>
        <dbReference type="ARBA" id="ARBA00022729"/>
    </source>
</evidence>
<evidence type="ECO:0000256" key="1">
    <source>
        <dbReference type="ARBA" id="ARBA00003436"/>
    </source>
</evidence>
<evidence type="ECO:0000256" key="6">
    <source>
        <dbReference type="ARBA" id="ARBA00022737"/>
    </source>
</evidence>
<protein>
    <recommendedName>
        <fullName evidence="13">Cadherin domain-containing protein</fullName>
    </recommendedName>
</protein>
<evidence type="ECO:0000256" key="11">
    <source>
        <dbReference type="ARBA" id="ARBA00023180"/>
    </source>
</evidence>
<dbReference type="SMART" id="SM00112">
    <property type="entry name" value="CA"/>
    <property type="match status" value="4"/>
</dbReference>
<keyword evidence="8" id="KW-0130">Cell adhesion</keyword>
<dbReference type="Pfam" id="PF00028">
    <property type="entry name" value="Cadherin"/>
    <property type="match status" value="3"/>
</dbReference>
<keyword evidence="3" id="KW-1003">Cell membrane</keyword>
<dbReference type="PANTHER" id="PTHR24028:SF341">
    <property type="entry name" value="PROTOCADHERIN GAMMA-C5"/>
    <property type="match status" value="1"/>
</dbReference>
<dbReference type="GO" id="GO:0007156">
    <property type="term" value="P:homophilic cell adhesion via plasma membrane adhesion molecules"/>
    <property type="evidence" value="ECO:0007669"/>
    <property type="project" value="InterPro"/>
</dbReference>
<comment type="caution">
    <text evidence="14">The sequence shown here is derived from an EMBL/GenBank/DDBJ whole genome shotgun (WGS) entry which is preliminary data.</text>
</comment>
<evidence type="ECO:0000256" key="9">
    <source>
        <dbReference type="ARBA" id="ARBA00022989"/>
    </source>
</evidence>
<evidence type="ECO:0000256" key="3">
    <source>
        <dbReference type="ARBA" id="ARBA00022475"/>
    </source>
</evidence>
<comment type="subcellular location">
    <subcellularLocation>
        <location evidence="2">Cell membrane</location>
        <topology evidence="2">Single-pass type I membrane protein</topology>
    </subcellularLocation>
</comment>
<keyword evidence="7 12" id="KW-0106">Calcium</keyword>
<dbReference type="InterPro" id="IPR002126">
    <property type="entry name" value="Cadherin-like_dom"/>
</dbReference>
<dbReference type="PRINTS" id="PR00205">
    <property type="entry name" value="CADHERIN"/>
</dbReference>
<dbReference type="Pfam" id="PF08266">
    <property type="entry name" value="Cadherin_2"/>
    <property type="match status" value="1"/>
</dbReference>
<dbReference type="InterPro" id="IPR015919">
    <property type="entry name" value="Cadherin-like_sf"/>
</dbReference>
<dbReference type="InterPro" id="IPR020894">
    <property type="entry name" value="Cadherin_CS"/>
</dbReference>
<keyword evidence="5" id="KW-0732">Signal</keyword>
<dbReference type="SUPFAM" id="SSF49313">
    <property type="entry name" value="Cadherin-like"/>
    <property type="match status" value="4"/>
</dbReference>
<dbReference type="Gene3D" id="2.60.40.60">
    <property type="entry name" value="Cadherins"/>
    <property type="match status" value="4"/>
</dbReference>
<name>A0AAV3B0L1_PYXAD</name>
<dbReference type="InterPro" id="IPR050174">
    <property type="entry name" value="Protocadherin/Cadherin-CA"/>
</dbReference>
<dbReference type="PANTHER" id="PTHR24028">
    <property type="entry name" value="CADHERIN-87A"/>
    <property type="match status" value="1"/>
</dbReference>
<evidence type="ECO:0000256" key="2">
    <source>
        <dbReference type="ARBA" id="ARBA00004251"/>
    </source>
</evidence>
<comment type="function">
    <text evidence="1">Potential calcium-dependent cell-adhesion protein. May be involved in the establishment and maintenance of specific neuronal connections in the brain.</text>
</comment>
<dbReference type="GO" id="GO:0005886">
    <property type="term" value="C:plasma membrane"/>
    <property type="evidence" value="ECO:0007669"/>
    <property type="project" value="UniProtKB-SubCell"/>
</dbReference>
<keyword evidence="6" id="KW-0677">Repeat</keyword>
<evidence type="ECO:0000313" key="15">
    <source>
        <dbReference type="Proteomes" id="UP001181693"/>
    </source>
</evidence>
<evidence type="ECO:0000256" key="12">
    <source>
        <dbReference type="PROSITE-ProRule" id="PRU00043"/>
    </source>
</evidence>
<reference evidence="14" key="1">
    <citation type="thesis" date="2020" institute="ProQuest LLC" country="789 East Eisenhower Parkway, Ann Arbor, MI, USA">
        <title>Comparative Genomics and Chromosome Evolution.</title>
        <authorList>
            <person name="Mudd A.B."/>
        </authorList>
    </citation>
    <scope>NUCLEOTIDE SEQUENCE</scope>
    <source>
        <strain evidence="14">1538</strain>
        <tissue evidence="14">Blood</tissue>
    </source>
</reference>
<dbReference type="PROSITE" id="PS50268">
    <property type="entry name" value="CADHERIN_2"/>
    <property type="match status" value="4"/>
</dbReference>
<evidence type="ECO:0000259" key="13">
    <source>
        <dbReference type="PROSITE" id="PS50268"/>
    </source>
</evidence>
<sequence length="455" mass="50739">MDYLSFPKAWKWQVAFFFLLYSWGWVSGQLRYSIAEESDLGTVVGNVAQDLGLKLGDINRRRLNLRSEKSSKLFIIDQKNGALTVNERIDRESLCGSSARCLLQLEVVAENPLETFSLHIEVLDINDNSPFFANSHQIIKITELVTIPGVQFPLEIAQDFDVGINSVTQYILNTNPYFSLSVTKDDDTLIAELVLEKILDREEKSEHKLVLTAIDGGEPPRSGSTQITIAVLDLNDNPPIFNQSRYKINVRENIALKSVIMKLNATDADDGINSEFTYSLDPRTSYLGKELFDINSVTGELFIKGPLDFETANSYELFIKATDKGTPKHEGRCRIQVEIEDVNDNVPEIIFTPQSNEVPENAPVGSVVGFITVKDRDSGKNSETKLEISPDLPFKCQLMSNRYTLVTSGHLDREKVSQYTITLIASDLGSPPLSSQATSLQSVIMGSHHCPLQSL</sequence>
<feature type="domain" description="Cadherin" evidence="13">
    <location>
        <begin position="157"/>
        <end position="241"/>
    </location>
</feature>
<evidence type="ECO:0000256" key="7">
    <source>
        <dbReference type="ARBA" id="ARBA00022837"/>
    </source>
</evidence>
<gene>
    <name evidence="14" type="ORF">GDO54_006591</name>
</gene>
<accession>A0AAV3B0L1</accession>
<dbReference type="EMBL" id="DYDO01000002">
    <property type="protein sequence ID" value="DBA30636.1"/>
    <property type="molecule type" value="Genomic_DNA"/>
</dbReference>
<organism evidence="14 15">
    <name type="scientific">Pyxicephalus adspersus</name>
    <name type="common">African bullfrog</name>
    <dbReference type="NCBI Taxonomy" id="30357"/>
    <lineage>
        <taxon>Eukaryota</taxon>
        <taxon>Metazoa</taxon>
        <taxon>Chordata</taxon>
        <taxon>Craniata</taxon>
        <taxon>Vertebrata</taxon>
        <taxon>Euteleostomi</taxon>
        <taxon>Amphibia</taxon>
        <taxon>Batrachia</taxon>
        <taxon>Anura</taxon>
        <taxon>Neobatrachia</taxon>
        <taxon>Ranoidea</taxon>
        <taxon>Pyxicephalidae</taxon>
        <taxon>Pyxicephalinae</taxon>
        <taxon>Pyxicephalus</taxon>
    </lineage>
</organism>
<dbReference type="PROSITE" id="PS00232">
    <property type="entry name" value="CADHERIN_1"/>
    <property type="match status" value="2"/>
</dbReference>
<dbReference type="FunFam" id="2.60.40.60:FF:000002">
    <property type="entry name" value="Protocadherin alpha 2"/>
    <property type="match status" value="1"/>
</dbReference>
<dbReference type="GO" id="GO:0005509">
    <property type="term" value="F:calcium ion binding"/>
    <property type="evidence" value="ECO:0007669"/>
    <property type="project" value="UniProtKB-UniRule"/>
</dbReference>
<keyword evidence="15" id="KW-1185">Reference proteome</keyword>
<dbReference type="CDD" id="cd11304">
    <property type="entry name" value="Cadherin_repeat"/>
    <property type="match status" value="4"/>
</dbReference>
<feature type="domain" description="Cadherin" evidence="13">
    <location>
        <begin position="242"/>
        <end position="349"/>
    </location>
</feature>
<dbReference type="FunFam" id="2.60.40.60:FF:000129">
    <property type="entry name" value="protocadherin alpha-C2 isoform X1"/>
    <property type="match status" value="1"/>
</dbReference>